<dbReference type="KEGG" id="aab:A4R43_15295"/>
<evidence type="ECO:0000313" key="2">
    <source>
        <dbReference type="Proteomes" id="UP000250434"/>
    </source>
</evidence>
<reference evidence="1 2" key="1">
    <citation type="submission" date="2016-04" db="EMBL/GenBank/DDBJ databases">
        <title>Complete genome sequence and analysis of deep-sea sediment isolate, Amycolatopsis sp. WP1.</title>
        <authorList>
            <person name="Wang H."/>
            <person name="Chen S."/>
            <person name="Wu Q."/>
        </authorList>
    </citation>
    <scope>NUCLEOTIDE SEQUENCE [LARGE SCALE GENOMIC DNA]</scope>
    <source>
        <strain evidence="1 2">WP1</strain>
    </source>
</reference>
<protein>
    <submittedName>
        <fullName evidence="1">Uncharacterized protein</fullName>
    </submittedName>
</protein>
<name>A0A344L6P9_9PSEU</name>
<evidence type="ECO:0000313" key="1">
    <source>
        <dbReference type="EMBL" id="AXB43723.1"/>
    </source>
</evidence>
<organism evidence="1 2">
    <name type="scientific">Amycolatopsis albispora</name>
    <dbReference type="NCBI Taxonomy" id="1804986"/>
    <lineage>
        <taxon>Bacteria</taxon>
        <taxon>Bacillati</taxon>
        <taxon>Actinomycetota</taxon>
        <taxon>Actinomycetes</taxon>
        <taxon>Pseudonocardiales</taxon>
        <taxon>Pseudonocardiaceae</taxon>
        <taxon>Amycolatopsis</taxon>
    </lineage>
</organism>
<accession>A0A344L6P9</accession>
<gene>
    <name evidence="1" type="ORF">A4R43_15295</name>
</gene>
<proteinExistence type="predicted"/>
<dbReference type="AlphaFoldDB" id="A0A344L6P9"/>
<dbReference type="EMBL" id="CP015163">
    <property type="protein sequence ID" value="AXB43723.1"/>
    <property type="molecule type" value="Genomic_DNA"/>
</dbReference>
<sequence length="88" mass="9789">MLPWRQPHIAERFPIRLATDRPGSPRLIRRSFTVNTTTAGNPLFSHPYADEDTSGPTAAATLGATYQNLFREPGARDLPKQRTKQEAG</sequence>
<keyword evidence="2" id="KW-1185">Reference proteome</keyword>
<dbReference type="Proteomes" id="UP000250434">
    <property type="component" value="Chromosome"/>
</dbReference>